<proteinExistence type="predicted"/>
<protein>
    <submittedName>
        <fullName evidence="1">Uncharacterized protein</fullName>
    </submittedName>
</protein>
<evidence type="ECO:0000313" key="1">
    <source>
        <dbReference type="EMBL" id="KYC52939.1"/>
    </source>
</evidence>
<dbReference type="AlphaFoldDB" id="A0A150J6R1"/>
<gene>
    <name evidence="1" type="ORF">AMQ22_00496</name>
</gene>
<dbReference type="EMBL" id="LNGC01000013">
    <property type="protein sequence ID" value="KYC52939.1"/>
    <property type="molecule type" value="Genomic_DNA"/>
</dbReference>
<dbReference type="Proteomes" id="UP000075398">
    <property type="component" value="Unassembled WGS sequence"/>
</dbReference>
<comment type="caution">
    <text evidence="1">The sequence shown here is derived from an EMBL/GenBank/DDBJ whole genome shotgun (WGS) entry which is preliminary data.</text>
</comment>
<reference evidence="1 2" key="1">
    <citation type="journal article" date="2016" name="ISME J.">
        <title>Chasing the elusive Euryarchaeota class WSA2: genomes reveal a uniquely fastidious methyl-reducing methanogen.</title>
        <authorList>
            <person name="Nobu M.K."/>
            <person name="Narihiro T."/>
            <person name="Kuroda K."/>
            <person name="Mei R."/>
            <person name="Liu W.T."/>
        </authorList>
    </citation>
    <scope>NUCLEOTIDE SEQUENCE [LARGE SCALE GENOMIC DNA]</scope>
    <source>
        <strain evidence="1">U1lsi0528_Bin055</strain>
    </source>
</reference>
<organism evidence="1 2">
    <name type="scientific">Candidatus Methanofastidiosum methylothiophilum</name>
    <dbReference type="NCBI Taxonomy" id="1705564"/>
    <lineage>
        <taxon>Archaea</taxon>
        <taxon>Methanobacteriati</taxon>
        <taxon>Methanobacteriota</taxon>
        <taxon>Stenosarchaea group</taxon>
        <taxon>Candidatus Methanofastidiosia</taxon>
        <taxon>Candidatus Methanofastidiosales</taxon>
        <taxon>Candidatus Methanofastidiosaceae</taxon>
        <taxon>Candidatus Methanofastidiosum</taxon>
    </lineage>
</organism>
<evidence type="ECO:0000313" key="2">
    <source>
        <dbReference type="Proteomes" id="UP000075398"/>
    </source>
</evidence>
<name>A0A150J6R1_9EURY</name>
<sequence length="104" mass="12196">MFVIYNIFILKESSFSLILKSGLKKSYFKTAYPNKNIIKEFVMGRTIIFPINSSIPKISFNFPMYIIEFNKILVVIGINVPIKTSRYFCFSEKELFDLYAIISR</sequence>
<accession>A0A150J6R1</accession>